<dbReference type="EMBL" id="CP119321">
    <property type="protein sequence ID" value="WEK14625.1"/>
    <property type="molecule type" value="Genomic_DNA"/>
</dbReference>
<evidence type="ECO:0000313" key="5">
    <source>
        <dbReference type="Proteomes" id="UP001213972"/>
    </source>
</evidence>
<feature type="region of interest" description="Disordered" evidence="1">
    <location>
        <begin position="223"/>
        <end position="245"/>
    </location>
</feature>
<gene>
    <name evidence="4" type="ORF">P0Y48_05325</name>
</gene>
<dbReference type="Pfam" id="PF10099">
    <property type="entry name" value="RskA_C"/>
    <property type="match status" value="1"/>
</dbReference>
<protein>
    <submittedName>
        <fullName evidence="4">Anti-sigma factor</fullName>
    </submittedName>
</protein>
<keyword evidence="2" id="KW-0472">Membrane</keyword>
<dbReference type="InterPro" id="IPR018764">
    <property type="entry name" value="RskA_C"/>
</dbReference>
<dbReference type="AlphaFoldDB" id="A0AAJ5W5I3"/>
<keyword evidence="2" id="KW-0812">Transmembrane</keyword>
<feature type="region of interest" description="Disordered" evidence="1">
    <location>
        <begin position="71"/>
        <end position="100"/>
    </location>
</feature>
<sequence length="245" mass="25438">MSHIDPDDLAMAALGDLALNADAAAHLSQCATCADELAALEQTVTVARGAHRAGLAAPAPHVWDAVAREIAADPTDADPTDTDTRLDRSEGRDGAHRAPRSARLSRRLAVLAGGLVATAAVVVLVVTLITPRPIDIATATLDAFPDHPGARGSATLERESDGVERVIVDLDADLADTGHREVWLLTPDGSDLVSLGILDGTTGSFTIPADVDTARFSVVDISQEPDDGDHTHSGDSIVRGQLESS</sequence>
<evidence type="ECO:0000259" key="3">
    <source>
        <dbReference type="Pfam" id="PF10099"/>
    </source>
</evidence>
<evidence type="ECO:0000256" key="1">
    <source>
        <dbReference type="SAM" id="MobiDB-lite"/>
    </source>
</evidence>
<name>A0AAJ5W5I3_9MICO</name>
<dbReference type="Proteomes" id="UP001213972">
    <property type="component" value="Chromosome"/>
</dbReference>
<evidence type="ECO:0000256" key="2">
    <source>
        <dbReference type="SAM" id="Phobius"/>
    </source>
</evidence>
<proteinExistence type="predicted"/>
<evidence type="ECO:0000313" key="4">
    <source>
        <dbReference type="EMBL" id="WEK14625.1"/>
    </source>
</evidence>
<organism evidence="4 5">
    <name type="scientific">Candidatus Microbacterium phytovorans</name>
    <dbReference type="NCBI Taxonomy" id="3121374"/>
    <lineage>
        <taxon>Bacteria</taxon>
        <taxon>Bacillati</taxon>
        <taxon>Actinomycetota</taxon>
        <taxon>Actinomycetes</taxon>
        <taxon>Micrococcales</taxon>
        <taxon>Microbacteriaceae</taxon>
        <taxon>Microbacterium</taxon>
    </lineage>
</organism>
<feature type="transmembrane region" description="Helical" evidence="2">
    <location>
        <begin position="108"/>
        <end position="129"/>
    </location>
</feature>
<feature type="domain" description="Anti-sigma K factor RskA C-terminal" evidence="3">
    <location>
        <begin position="116"/>
        <end position="234"/>
    </location>
</feature>
<accession>A0AAJ5W5I3</accession>
<dbReference type="GO" id="GO:0005886">
    <property type="term" value="C:plasma membrane"/>
    <property type="evidence" value="ECO:0007669"/>
    <property type="project" value="InterPro"/>
</dbReference>
<reference evidence="4" key="1">
    <citation type="submission" date="2023-03" db="EMBL/GenBank/DDBJ databases">
        <title>Andean soil-derived lignocellulolytic bacterial consortium as a source of novel taxa and putative plastic-active enzymes.</title>
        <authorList>
            <person name="Diaz-Garcia L."/>
            <person name="Chuvochina M."/>
            <person name="Feuerriegel G."/>
            <person name="Bunk B."/>
            <person name="Sproer C."/>
            <person name="Streit W.R."/>
            <person name="Rodriguez L.M."/>
            <person name="Overmann J."/>
            <person name="Jimenez D.J."/>
        </authorList>
    </citation>
    <scope>NUCLEOTIDE SEQUENCE</scope>
    <source>
        <strain evidence="4">MAG 4610</strain>
    </source>
</reference>
<keyword evidence="2" id="KW-1133">Transmembrane helix</keyword>
<feature type="compositionally biased region" description="Basic and acidic residues" evidence="1">
    <location>
        <begin position="82"/>
        <end position="96"/>
    </location>
</feature>